<dbReference type="Gene3D" id="1.10.10.10">
    <property type="entry name" value="Winged helix-like DNA-binding domain superfamily/Winged helix DNA-binding domain"/>
    <property type="match status" value="1"/>
</dbReference>
<evidence type="ECO:0000256" key="1">
    <source>
        <dbReference type="ARBA" id="ARBA00022553"/>
    </source>
</evidence>
<reference evidence="10" key="1">
    <citation type="submission" date="2020-10" db="EMBL/GenBank/DDBJ databases">
        <title>Taxonomic study of unclassified bacteria belonging to the class Ktedonobacteria.</title>
        <authorList>
            <person name="Yabe S."/>
            <person name="Wang C.M."/>
            <person name="Zheng Y."/>
            <person name="Sakai Y."/>
            <person name="Cavaletti L."/>
            <person name="Monciardini P."/>
            <person name="Donadio S."/>
        </authorList>
    </citation>
    <scope>NUCLEOTIDE SEQUENCE</scope>
    <source>
        <strain evidence="10">SOSP1-1</strain>
    </source>
</reference>
<feature type="domain" description="Response regulatory" evidence="8">
    <location>
        <begin position="1"/>
        <end position="105"/>
    </location>
</feature>
<dbReference type="InterPro" id="IPR001789">
    <property type="entry name" value="Sig_transdc_resp-reg_receiver"/>
</dbReference>
<dbReference type="Pfam" id="PF00486">
    <property type="entry name" value="Trans_reg_C"/>
    <property type="match status" value="1"/>
</dbReference>
<dbReference type="EMBL" id="BNJF01000002">
    <property type="protein sequence ID" value="GHO45855.1"/>
    <property type="molecule type" value="Genomic_DNA"/>
</dbReference>
<dbReference type="GO" id="GO:0006355">
    <property type="term" value="P:regulation of DNA-templated transcription"/>
    <property type="evidence" value="ECO:0007669"/>
    <property type="project" value="InterPro"/>
</dbReference>
<dbReference type="GO" id="GO:0032993">
    <property type="term" value="C:protein-DNA complex"/>
    <property type="evidence" value="ECO:0007669"/>
    <property type="project" value="TreeGrafter"/>
</dbReference>
<name>A0A8J3I2X8_9CHLR</name>
<evidence type="ECO:0000259" key="9">
    <source>
        <dbReference type="PROSITE" id="PS51755"/>
    </source>
</evidence>
<comment type="caution">
    <text evidence="10">The sequence shown here is derived from an EMBL/GenBank/DDBJ whole genome shotgun (WGS) entry which is preliminary data.</text>
</comment>
<feature type="modified residue" description="4-aspartylphosphate" evidence="6">
    <location>
        <position position="40"/>
    </location>
</feature>
<dbReference type="InterPro" id="IPR036388">
    <property type="entry name" value="WH-like_DNA-bd_sf"/>
</dbReference>
<evidence type="ECO:0000256" key="5">
    <source>
        <dbReference type="ARBA" id="ARBA00023163"/>
    </source>
</evidence>
<evidence type="ECO:0000256" key="2">
    <source>
        <dbReference type="ARBA" id="ARBA00023012"/>
    </source>
</evidence>
<dbReference type="CDD" id="cd19935">
    <property type="entry name" value="REC_OmpR_CusR-like"/>
    <property type="match status" value="1"/>
</dbReference>
<dbReference type="AlphaFoldDB" id="A0A8J3I2X8"/>
<dbReference type="PANTHER" id="PTHR48111:SF22">
    <property type="entry name" value="REGULATOR OF RPOS"/>
    <property type="match status" value="1"/>
</dbReference>
<dbReference type="InterPro" id="IPR039420">
    <property type="entry name" value="WalR-like"/>
</dbReference>
<dbReference type="Pfam" id="PF00072">
    <property type="entry name" value="Response_reg"/>
    <property type="match status" value="1"/>
</dbReference>
<dbReference type="PROSITE" id="PS51755">
    <property type="entry name" value="OMPR_PHOB"/>
    <property type="match status" value="1"/>
</dbReference>
<dbReference type="SUPFAM" id="SSF52172">
    <property type="entry name" value="CheY-like"/>
    <property type="match status" value="1"/>
</dbReference>
<dbReference type="FunFam" id="1.10.10.10:FF:000005">
    <property type="entry name" value="Two-component system response regulator"/>
    <property type="match status" value="1"/>
</dbReference>
<keyword evidence="5" id="KW-0804">Transcription</keyword>
<protein>
    <submittedName>
        <fullName evidence="10">DNA-binding response regulator</fullName>
    </submittedName>
</protein>
<dbReference type="InterPro" id="IPR001867">
    <property type="entry name" value="OmpR/PhoB-type_DNA-bd"/>
</dbReference>
<dbReference type="Gene3D" id="6.10.250.690">
    <property type="match status" value="1"/>
</dbReference>
<evidence type="ECO:0000259" key="8">
    <source>
        <dbReference type="PROSITE" id="PS50110"/>
    </source>
</evidence>
<dbReference type="CDD" id="cd00383">
    <property type="entry name" value="trans_reg_C"/>
    <property type="match status" value="1"/>
</dbReference>
<evidence type="ECO:0000313" key="11">
    <source>
        <dbReference type="Proteomes" id="UP000612362"/>
    </source>
</evidence>
<dbReference type="PANTHER" id="PTHR48111">
    <property type="entry name" value="REGULATOR OF RPOS"/>
    <property type="match status" value="1"/>
</dbReference>
<evidence type="ECO:0000256" key="7">
    <source>
        <dbReference type="PROSITE-ProRule" id="PRU01091"/>
    </source>
</evidence>
<accession>A0A8J3I2X8</accession>
<dbReference type="GO" id="GO:0005829">
    <property type="term" value="C:cytosol"/>
    <property type="evidence" value="ECO:0007669"/>
    <property type="project" value="TreeGrafter"/>
</dbReference>
<proteinExistence type="predicted"/>
<keyword evidence="3" id="KW-0805">Transcription regulation</keyword>
<organism evidence="10 11">
    <name type="scientific">Ktedonospora formicarum</name>
    <dbReference type="NCBI Taxonomy" id="2778364"/>
    <lineage>
        <taxon>Bacteria</taxon>
        <taxon>Bacillati</taxon>
        <taxon>Chloroflexota</taxon>
        <taxon>Ktedonobacteria</taxon>
        <taxon>Ktedonobacterales</taxon>
        <taxon>Ktedonobacteraceae</taxon>
        <taxon>Ktedonospora</taxon>
    </lineage>
</organism>
<evidence type="ECO:0000256" key="6">
    <source>
        <dbReference type="PROSITE-ProRule" id="PRU00169"/>
    </source>
</evidence>
<keyword evidence="11" id="KW-1185">Reference proteome</keyword>
<evidence type="ECO:0000313" key="10">
    <source>
        <dbReference type="EMBL" id="GHO45855.1"/>
    </source>
</evidence>
<sequence length="214" mass="24593">MGMDIQRGLERFHYVTDLAVDGEDALALALVNPYDLLILDVMLPSLDGFEVCRRVRNAHRMYPILFLTARGEIDDRVRGLDLGGDDYLVKPFAFRELEARVRALLRREHTVSSAILTFNDLVLDTQTHEVRRGSRLLTLSHREYALLEFFLHHPRQVLSRTMIADHVWDGEAPYQSNIIDVYVRYLRNKLCASGEPDVIATIRGVGYQLKEETP</sequence>
<dbReference type="Gene3D" id="3.40.50.2300">
    <property type="match status" value="1"/>
</dbReference>
<dbReference type="Proteomes" id="UP000612362">
    <property type="component" value="Unassembled WGS sequence"/>
</dbReference>
<dbReference type="GO" id="GO:0000156">
    <property type="term" value="F:phosphorelay response regulator activity"/>
    <property type="evidence" value="ECO:0007669"/>
    <property type="project" value="TreeGrafter"/>
</dbReference>
<dbReference type="SMART" id="SM00448">
    <property type="entry name" value="REC"/>
    <property type="match status" value="1"/>
</dbReference>
<keyword evidence="4 7" id="KW-0238">DNA-binding</keyword>
<keyword evidence="2" id="KW-0902">Two-component regulatory system</keyword>
<dbReference type="InterPro" id="IPR011006">
    <property type="entry name" value="CheY-like_superfamily"/>
</dbReference>
<dbReference type="SMART" id="SM00862">
    <property type="entry name" value="Trans_reg_C"/>
    <property type="match status" value="1"/>
</dbReference>
<dbReference type="GO" id="GO:0000976">
    <property type="term" value="F:transcription cis-regulatory region binding"/>
    <property type="evidence" value="ECO:0007669"/>
    <property type="project" value="TreeGrafter"/>
</dbReference>
<evidence type="ECO:0000256" key="4">
    <source>
        <dbReference type="ARBA" id="ARBA00023125"/>
    </source>
</evidence>
<gene>
    <name evidence="10" type="ORF">KSX_40180</name>
</gene>
<feature type="domain" description="OmpR/PhoB-type" evidence="9">
    <location>
        <begin position="113"/>
        <end position="211"/>
    </location>
</feature>
<keyword evidence="1 6" id="KW-0597">Phosphoprotein</keyword>
<dbReference type="PROSITE" id="PS50110">
    <property type="entry name" value="RESPONSE_REGULATORY"/>
    <property type="match status" value="1"/>
</dbReference>
<evidence type="ECO:0000256" key="3">
    <source>
        <dbReference type="ARBA" id="ARBA00023015"/>
    </source>
</evidence>
<feature type="DNA-binding region" description="OmpR/PhoB-type" evidence="7">
    <location>
        <begin position="113"/>
        <end position="211"/>
    </location>
</feature>